<accession>A0A3M7T5F1</accession>
<sequence length="64" mass="7721">MNKEFFCKFLNFLMKKKNLKFIIGSVRDYRPDLNFHKFITFFIINLNNLSKKNAKMLTQKSIIS</sequence>
<dbReference type="Proteomes" id="UP000276133">
    <property type="component" value="Unassembled WGS sequence"/>
</dbReference>
<dbReference type="AlphaFoldDB" id="A0A3M7T5F1"/>
<gene>
    <name evidence="1" type="ORF">BpHYR1_021248</name>
</gene>
<organism evidence="1 2">
    <name type="scientific">Brachionus plicatilis</name>
    <name type="common">Marine rotifer</name>
    <name type="synonym">Brachionus muelleri</name>
    <dbReference type="NCBI Taxonomy" id="10195"/>
    <lineage>
        <taxon>Eukaryota</taxon>
        <taxon>Metazoa</taxon>
        <taxon>Spiralia</taxon>
        <taxon>Gnathifera</taxon>
        <taxon>Rotifera</taxon>
        <taxon>Eurotatoria</taxon>
        <taxon>Monogononta</taxon>
        <taxon>Pseudotrocha</taxon>
        <taxon>Ploima</taxon>
        <taxon>Brachionidae</taxon>
        <taxon>Brachionus</taxon>
    </lineage>
</organism>
<evidence type="ECO:0000313" key="2">
    <source>
        <dbReference type="Proteomes" id="UP000276133"/>
    </source>
</evidence>
<protein>
    <submittedName>
        <fullName evidence="1">Uncharacterized protein</fullName>
    </submittedName>
</protein>
<comment type="caution">
    <text evidence="1">The sequence shown here is derived from an EMBL/GenBank/DDBJ whole genome shotgun (WGS) entry which is preliminary data.</text>
</comment>
<reference evidence="1 2" key="1">
    <citation type="journal article" date="2018" name="Sci. Rep.">
        <title>Genomic signatures of local adaptation to the degree of environmental predictability in rotifers.</title>
        <authorList>
            <person name="Franch-Gras L."/>
            <person name="Hahn C."/>
            <person name="Garcia-Roger E.M."/>
            <person name="Carmona M.J."/>
            <person name="Serra M."/>
            <person name="Gomez A."/>
        </authorList>
    </citation>
    <scope>NUCLEOTIDE SEQUENCE [LARGE SCALE GENOMIC DNA]</scope>
    <source>
        <strain evidence="1">HYR1</strain>
    </source>
</reference>
<proteinExistence type="predicted"/>
<evidence type="ECO:0000313" key="1">
    <source>
        <dbReference type="EMBL" id="RNA43185.1"/>
    </source>
</evidence>
<dbReference type="EMBL" id="REGN01000263">
    <property type="protein sequence ID" value="RNA43185.1"/>
    <property type="molecule type" value="Genomic_DNA"/>
</dbReference>
<keyword evidence="2" id="KW-1185">Reference proteome</keyword>
<name>A0A3M7T5F1_BRAPC</name>